<dbReference type="PROSITE" id="PS50005">
    <property type="entry name" value="TPR"/>
    <property type="match status" value="1"/>
</dbReference>
<dbReference type="Pfam" id="PF16918">
    <property type="entry name" value="PknG_TPR"/>
    <property type="match status" value="1"/>
</dbReference>
<sequence length="361" mass="39967">MFKTSTKVFSIACALASPSLAQANIAPLATLIEQEKYPEAWKTAQSLKDTYEGDPRFDFFYGVAALETGNYDQAVFALDRVVVHHPGIIRPRLELARAYLKLNNDQAALKEFRDVLQLNPPARVRQKVNAYIQQLGKRSAQARQSVLNGMATIAVGYDSNMNAGVGESIINTPIFGNVTLKDSAVAQDSAFTEVQGQEAYRYIQSPDRTWFVKGKLGHKRYAQSKAFSTSEGELEVGTTLTQGQLQYQVSARHQALYVDEKAYNSSNALEGVVARDLSNGHVVAASLTLEDIKNKQQALQDNQRIQATGQYRFTTGNNTRHQVDIFAGHEHPEEEAGRRFSRDMVGGGYSAVHTWNSESVK</sequence>
<dbReference type="RefSeq" id="WP_210218746.1">
    <property type="nucleotide sequence ID" value="NZ_CP072793.1"/>
</dbReference>
<evidence type="ECO:0000313" key="4">
    <source>
        <dbReference type="EMBL" id="QTR53219.1"/>
    </source>
</evidence>
<name>A0A975F972_9GAMM</name>
<dbReference type="InterPro" id="IPR019734">
    <property type="entry name" value="TPR_rpt"/>
</dbReference>
<dbReference type="SUPFAM" id="SSF48452">
    <property type="entry name" value="TPR-like"/>
    <property type="match status" value="1"/>
</dbReference>
<accession>A0A975F972</accession>
<dbReference type="AlphaFoldDB" id="A0A975F972"/>
<feature type="signal peptide" evidence="2">
    <location>
        <begin position="1"/>
        <end position="23"/>
    </location>
</feature>
<feature type="repeat" description="TPR" evidence="1">
    <location>
        <begin position="89"/>
        <end position="122"/>
    </location>
</feature>
<reference evidence="4" key="1">
    <citation type="submission" date="2021-04" db="EMBL/GenBank/DDBJ databases">
        <title>Genomics, taxonomy and metabolism of representatives of sulfur bacteria of the genus Thiothrix: Thiothrix fructosivorans QT, Thiothrix unzii A1T and three new species, Thiothrix subterranea sp. nov., Thiothrix litoralis sp. nov. and 'Candidatus Thiothrix anitrata' sp. nov.</title>
        <authorList>
            <person name="Ravin N.V."/>
            <person name="Smolyakov D."/>
            <person name="Rudenko T.S."/>
            <person name="Mardanov A.V."/>
            <person name="Beletsky A.V."/>
            <person name="Markov N.D."/>
            <person name="Fomenkov A.I."/>
            <person name="Roberts R.J."/>
            <person name="Karnachuk O.V."/>
            <person name="Novikov A."/>
            <person name="Grabovich M.Y."/>
        </authorList>
    </citation>
    <scope>NUCLEOTIDE SEQUENCE</scope>
    <source>
        <strain evidence="4">A1</strain>
    </source>
</reference>
<evidence type="ECO:0000256" key="1">
    <source>
        <dbReference type="PROSITE-ProRule" id="PRU00339"/>
    </source>
</evidence>
<keyword evidence="2" id="KW-0732">Signal</keyword>
<dbReference type="Proteomes" id="UP000672009">
    <property type="component" value="Chromosome"/>
</dbReference>
<feature type="chain" id="PRO_5037149450" description="Protein kinase G tetratricopeptide repeat containing domain-containing protein" evidence="2">
    <location>
        <begin position="24"/>
        <end position="361"/>
    </location>
</feature>
<dbReference type="InterPro" id="IPR011990">
    <property type="entry name" value="TPR-like_helical_dom_sf"/>
</dbReference>
<keyword evidence="5" id="KW-1185">Reference proteome</keyword>
<feature type="domain" description="Protein kinase G tetratricopeptide repeat containing" evidence="3">
    <location>
        <begin position="30"/>
        <end position="106"/>
    </location>
</feature>
<organism evidence="4 5">
    <name type="scientific">Thiothrix unzii</name>
    <dbReference type="NCBI Taxonomy" id="111769"/>
    <lineage>
        <taxon>Bacteria</taxon>
        <taxon>Pseudomonadati</taxon>
        <taxon>Pseudomonadota</taxon>
        <taxon>Gammaproteobacteria</taxon>
        <taxon>Thiotrichales</taxon>
        <taxon>Thiotrichaceae</taxon>
        <taxon>Thiothrix</taxon>
    </lineage>
</organism>
<evidence type="ECO:0000313" key="5">
    <source>
        <dbReference type="Proteomes" id="UP000672009"/>
    </source>
</evidence>
<proteinExistence type="predicted"/>
<gene>
    <name evidence="4" type="ORF">J9260_16180</name>
</gene>
<dbReference type="KEGG" id="tun:J9260_16180"/>
<dbReference type="Gene3D" id="1.25.40.10">
    <property type="entry name" value="Tetratricopeptide repeat domain"/>
    <property type="match status" value="1"/>
</dbReference>
<dbReference type="EMBL" id="CP072793">
    <property type="protein sequence ID" value="QTR53219.1"/>
    <property type="molecule type" value="Genomic_DNA"/>
</dbReference>
<protein>
    <recommendedName>
        <fullName evidence="3">Protein kinase G tetratricopeptide repeat containing domain-containing protein</fullName>
    </recommendedName>
</protein>
<evidence type="ECO:0000259" key="3">
    <source>
        <dbReference type="Pfam" id="PF16918"/>
    </source>
</evidence>
<keyword evidence="1" id="KW-0802">TPR repeat</keyword>
<evidence type="ECO:0000256" key="2">
    <source>
        <dbReference type="SAM" id="SignalP"/>
    </source>
</evidence>
<dbReference type="InterPro" id="IPR031636">
    <property type="entry name" value="PknG_TPR"/>
</dbReference>